<proteinExistence type="inferred from homology"/>
<dbReference type="PANTHER" id="PTHR43544:SF7">
    <property type="entry name" value="NADB-LER2"/>
    <property type="match status" value="1"/>
</dbReference>
<dbReference type="GeneID" id="112683256"/>
<dbReference type="Proteomes" id="UP000694846">
    <property type="component" value="Unplaced"/>
</dbReference>
<dbReference type="InterPro" id="IPR002347">
    <property type="entry name" value="SDR_fam"/>
</dbReference>
<gene>
    <name evidence="6" type="primary">LOC112683256</name>
</gene>
<keyword evidence="2" id="KW-0560">Oxidoreductase</keyword>
<reference evidence="6" key="1">
    <citation type="submission" date="2025-08" db="UniProtKB">
        <authorList>
            <consortium name="RefSeq"/>
        </authorList>
    </citation>
    <scope>IDENTIFICATION</scope>
    <source>
        <tissue evidence="6">Whole body</tissue>
    </source>
</reference>
<dbReference type="CTD" id="31761"/>
<evidence type="ECO:0000256" key="3">
    <source>
        <dbReference type="RuleBase" id="RU000363"/>
    </source>
</evidence>
<feature type="chain" id="PRO_5034421015" evidence="4">
    <location>
        <begin position="21"/>
        <end position="270"/>
    </location>
</feature>
<dbReference type="Pfam" id="PF00106">
    <property type="entry name" value="adh_short"/>
    <property type="match status" value="1"/>
</dbReference>
<accession>A0A8B8FGE9</accession>
<dbReference type="OrthoDB" id="5296at2759"/>
<evidence type="ECO:0000313" key="6">
    <source>
        <dbReference type="RefSeq" id="XP_025409964.1"/>
    </source>
</evidence>
<name>A0A8B8FGE9_9HEMI</name>
<feature type="signal peptide" evidence="4">
    <location>
        <begin position="1"/>
        <end position="20"/>
    </location>
</feature>
<evidence type="ECO:0000256" key="4">
    <source>
        <dbReference type="SAM" id="SignalP"/>
    </source>
</evidence>
<dbReference type="CDD" id="cd05325">
    <property type="entry name" value="carb_red_sniffer_like_SDR_c"/>
    <property type="match status" value="1"/>
</dbReference>
<keyword evidence="4" id="KW-0732">Signal</keyword>
<dbReference type="PRINTS" id="PR00080">
    <property type="entry name" value="SDRFAMILY"/>
</dbReference>
<comment type="similarity">
    <text evidence="3">Belongs to the short-chain dehydrogenases/reductases (SDR) family.</text>
</comment>
<keyword evidence="1" id="KW-0521">NADP</keyword>
<dbReference type="Gene3D" id="3.40.50.720">
    <property type="entry name" value="NAD(P)-binding Rossmann-like Domain"/>
    <property type="match status" value="1"/>
</dbReference>
<organism evidence="5 6">
    <name type="scientific">Sipha flava</name>
    <name type="common">yellow sugarcane aphid</name>
    <dbReference type="NCBI Taxonomy" id="143950"/>
    <lineage>
        <taxon>Eukaryota</taxon>
        <taxon>Metazoa</taxon>
        <taxon>Ecdysozoa</taxon>
        <taxon>Arthropoda</taxon>
        <taxon>Hexapoda</taxon>
        <taxon>Insecta</taxon>
        <taxon>Pterygota</taxon>
        <taxon>Neoptera</taxon>
        <taxon>Paraneoptera</taxon>
        <taxon>Hemiptera</taxon>
        <taxon>Sternorrhyncha</taxon>
        <taxon>Aphidomorpha</taxon>
        <taxon>Aphidoidea</taxon>
        <taxon>Aphididae</taxon>
        <taxon>Sipha</taxon>
    </lineage>
</organism>
<dbReference type="InterPro" id="IPR051468">
    <property type="entry name" value="Fungal_SecMetab_SDRs"/>
</dbReference>
<dbReference type="RefSeq" id="XP_025409964.1">
    <property type="nucleotide sequence ID" value="XM_025554179.1"/>
</dbReference>
<evidence type="ECO:0000256" key="2">
    <source>
        <dbReference type="ARBA" id="ARBA00023002"/>
    </source>
</evidence>
<dbReference type="GO" id="GO:0005737">
    <property type="term" value="C:cytoplasm"/>
    <property type="evidence" value="ECO:0007669"/>
    <property type="project" value="TreeGrafter"/>
</dbReference>
<sequence length="270" mass="29318">MVSILWLPIVSTSYILFIQSAKNKMCSILVTGANRGIGLGLVKHLLTNQSFKVDNVFATCRDKGKAKELMQLESNSQLHILEADLIDHGSFFNLASQVSNIVKDNGLNVLINNAGISSKFTRIGLVKSEDLLNHFKINTIGPIMLTQALLPLMKLASEKNQSSTGVNKAVIVNMSSILGSITLNDQGGFYPYRTSKAAINVATKSLSVDLKNNGILTVSIHPGWVKTTMGGPNAPIEVEQSVNGICTFLKNINKSHNGGFYDFEGKLLPW</sequence>
<dbReference type="InterPro" id="IPR036291">
    <property type="entry name" value="NAD(P)-bd_dom_sf"/>
</dbReference>
<evidence type="ECO:0000256" key="1">
    <source>
        <dbReference type="ARBA" id="ARBA00022857"/>
    </source>
</evidence>
<dbReference type="PRINTS" id="PR00081">
    <property type="entry name" value="GDHRDH"/>
</dbReference>
<dbReference type="GO" id="GO:0004090">
    <property type="term" value="F:carbonyl reductase (NADPH) activity"/>
    <property type="evidence" value="ECO:0007669"/>
    <property type="project" value="TreeGrafter"/>
</dbReference>
<dbReference type="PANTHER" id="PTHR43544">
    <property type="entry name" value="SHORT-CHAIN DEHYDROGENASE/REDUCTASE"/>
    <property type="match status" value="1"/>
</dbReference>
<dbReference type="SUPFAM" id="SSF51735">
    <property type="entry name" value="NAD(P)-binding Rossmann-fold domains"/>
    <property type="match status" value="1"/>
</dbReference>
<dbReference type="AlphaFoldDB" id="A0A8B8FGE9"/>
<protein>
    <submittedName>
        <fullName evidence="6">Uncharacterized protein LOC112683256</fullName>
    </submittedName>
</protein>
<keyword evidence="5" id="KW-1185">Reference proteome</keyword>
<evidence type="ECO:0000313" key="5">
    <source>
        <dbReference type="Proteomes" id="UP000694846"/>
    </source>
</evidence>